<evidence type="ECO:0000313" key="11">
    <source>
        <dbReference type="EMBL" id="KAG6480878.1"/>
    </source>
</evidence>
<evidence type="ECO:0000256" key="7">
    <source>
        <dbReference type="PROSITE-ProRule" id="PRU01240"/>
    </source>
</evidence>
<dbReference type="Pfam" id="PF00082">
    <property type="entry name" value="Peptidase_S8"/>
    <property type="match status" value="2"/>
</dbReference>
<dbReference type="InterPro" id="IPR045051">
    <property type="entry name" value="SBT"/>
</dbReference>
<keyword evidence="2 7" id="KW-0645">Protease</keyword>
<dbReference type="SUPFAM" id="SSF52743">
    <property type="entry name" value="Subtilisin-like"/>
    <property type="match status" value="2"/>
</dbReference>
<dbReference type="InterPro" id="IPR010259">
    <property type="entry name" value="S8pro/Inhibitor_I9"/>
</dbReference>
<feature type="domain" description="Inhibitor I9" evidence="9">
    <location>
        <begin position="3"/>
        <end position="51"/>
    </location>
</feature>
<keyword evidence="3" id="KW-0732">Signal</keyword>
<dbReference type="Gene3D" id="2.60.40.2310">
    <property type="match status" value="2"/>
</dbReference>
<comment type="caution">
    <text evidence="7">Lacks conserved residue(s) required for the propagation of feature annotation.</text>
</comment>
<feature type="domain" description="Peptidase S8/S53" evidence="8">
    <location>
        <begin position="705"/>
        <end position="1139"/>
    </location>
</feature>
<dbReference type="InterPro" id="IPR023828">
    <property type="entry name" value="Peptidase_S8_Ser-AS"/>
</dbReference>
<dbReference type="InterPro" id="IPR041469">
    <property type="entry name" value="Subtilisin-like_FN3"/>
</dbReference>
<accession>A0A8J5F3C3</accession>
<dbReference type="Proteomes" id="UP000734854">
    <property type="component" value="Unassembled WGS sequence"/>
</dbReference>
<evidence type="ECO:0000256" key="1">
    <source>
        <dbReference type="ARBA" id="ARBA00011073"/>
    </source>
</evidence>
<evidence type="ECO:0000256" key="2">
    <source>
        <dbReference type="ARBA" id="ARBA00022670"/>
    </source>
</evidence>
<dbReference type="InterPro" id="IPR000209">
    <property type="entry name" value="Peptidase_S8/S53_dom"/>
</dbReference>
<feature type="domain" description="Subtilisin-like protease fibronectin type-III" evidence="10">
    <location>
        <begin position="1196"/>
        <end position="1294"/>
    </location>
</feature>
<sequence>MKKEGSPSESLVYSYQKSFNGFAAKLSIEEAGKLSGMVGIVSVFRSKTLKLRTTRSWDFINFSQSVNRNPLLESDVIIGMLDTGIWPESESFNDRGLGPPPKKWKGACINMTCNNKIIGARYYNGFSDYMSNEPSPRDFEGHGTHTASTAAGRSVSRASLYDLAKGTARGAVPSARLAVYKVCWSFGCTDQDILAAFDDAISDGVDVISLSLGNIFPVDYFQDSIAIGSFHAMANGILTSASAGNEGPGHGTVTNVAPWMVSAAASSIDRHIVDTLVTGDHVSTLGASVNTFATENRFHPFLYLPGNATTLSGDCTLLDKNVVKGKIVLCNFFSFETFNTGIKGLVYIDDSSLDVSFSFPRPAIVVSSADGLNLLRYINRTKNPVANILKSEEVFDSKAPLVASFSSRGPNTITPDILKELTFWPLGHGLHHRRASPTTRAKPMYPSAGQDQLSYGAGQLNPVKAVDPGLVYDAGASDYVQMLCNSGYNETMIRIVTDDAGCCSSITNRTPRDLNYPSMALHVQSGKPFTANFLRTVTNVGGPQSCMYKAEVWADHRLNVVVNPSELEFSKLNEKGQFSVSVSGGPLPRNSTAPATVIWSDGKHEVYIVYMGAQHSSQYSTPELHLNLLKEILVNCSPSESLVYSYQRSFNGFAAKLSIDEAEKLSEMEGIVSVFPSKTLKLRTTRSWDFLKFPQSVNRNLQVESDIIVGMFDSGIWPESKSFNDGGLGPPPKKWKGACVNMTCNNKIIGARYYNSFGNYTSNEPSPRDFEGHGTHTTSTAAGQSVSHASLYGIAEGTARGAVPSARLAVYKVCWSFGCTDQDILAAFDDAISDGVDIISLSLSYDAGDYFQDSMAIGSFHAMAKGILTSASAGNDGPYHYTVSNVAPWMVSVAASSIDRHIIDTLVTGDHVSTVGASVNTFATENRFHPFTYMQATEITEPGDCTFFLDLEYGVNGKIVLCNSFSFETTFNRGIEGLVYIDDSSLDVSFSFPKPIMVVSSADGLNLLRYINRTKNPVANLHKSEGVFDSKAPLVASFSSRGPNPFTPDILKPDISAPGIDILAAWSKVVSVSGFPNDTRFVKFNIISGTSVACPHVTGAAAYVKSFHPNWSPAAIMSALMTTAKPMYPSAGQDQLSYGAGQLNPAKAVDPGLVYDAGANDYAQMLCNSGYTKTMIRIVTGDAGSCSARTNGTARDLNYPSMALYVQYGKAFTAKFSRTVTNVGGGDGKYMAKVSADHRLNVVVNPSVLKFSKLNEKRRFTVSFSGRPLPRNSKAPATLIWSDGKHKVRSVMVVFTDLF</sequence>
<comment type="caution">
    <text evidence="11">The sequence shown here is derived from an EMBL/GenBank/DDBJ whole genome shotgun (WGS) entry which is preliminary data.</text>
</comment>
<feature type="domain" description="Peptidase S8/S53" evidence="8">
    <location>
        <begin position="74"/>
        <end position="418"/>
    </location>
</feature>
<dbReference type="PROSITE" id="PS00138">
    <property type="entry name" value="SUBTILASE_SER"/>
    <property type="match status" value="1"/>
</dbReference>
<evidence type="ECO:0000259" key="10">
    <source>
        <dbReference type="Pfam" id="PF17766"/>
    </source>
</evidence>
<dbReference type="Gene3D" id="3.50.30.30">
    <property type="match status" value="1"/>
</dbReference>
<keyword evidence="4 7" id="KW-0378">Hydrolase</keyword>
<dbReference type="InterPro" id="IPR034197">
    <property type="entry name" value="Peptidases_S8_3"/>
</dbReference>
<dbReference type="Pfam" id="PF05922">
    <property type="entry name" value="Inhibitor_I9"/>
    <property type="match status" value="1"/>
</dbReference>
<dbReference type="InterPro" id="IPR037045">
    <property type="entry name" value="S8pro/Inhibitor_I9_sf"/>
</dbReference>
<dbReference type="GO" id="GO:0004252">
    <property type="term" value="F:serine-type endopeptidase activity"/>
    <property type="evidence" value="ECO:0007669"/>
    <property type="project" value="UniProtKB-UniRule"/>
</dbReference>
<dbReference type="InterPro" id="IPR036852">
    <property type="entry name" value="Peptidase_S8/S53_dom_sf"/>
</dbReference>
<reference evidence="11 12" key="1">
    <citation type="submission" date="2020-08" db="EMBL/GenBank/DDBJ databases">
        <title>Plant Genome Project.</title>
        <authorList>
            <person name="Zhang R.-G."/>
        </authorList>
    </citation>
    <scope>NUCLEOTIDE SEQUENCE [LARGE SCALE GENOMIC DNA]</scope>
    <source>
        <tissue evidence="11">Rhizome</tissue>
    </source>
</reference>
<feature type="active site" description="Charge relay system" evidence="6 7">
    <location>
        <position position="773"/>
    </location>
</feature>
<dbReference type="EMBL" id="JACMSC010000016">
    <property type="protein sequence ID" value="KAG6480878.1"/>
    <property type="molecule type" value="Genomic_DNA"/>
</dbReference>
<evidence type="ECO:0000256" key="4">
    <source>
        <dbReference type="ARBA" id="ARBA00022801"/>
    </source>
</evidence>
<evidence type="ECO:0000313" key="12">
    <source>
        <dbReference type="Proteomes" id="UP000734854"/>
    </source>
</evidence>
<dbReference type="GO" id="GO:0006508">
    <property type="term" value="P:proteolysis"/>
    <property type="evidence" value="ECO:0007669"/>
    <property type="project" value="UniProtKB-KW"/>
</dbReference>
<feature type="active site" description="Charge relay system" evidence="6 7">
    <location>
        <position position="713"/>
    </location>
</feature>
<dbReference type="PANTHER" id="PTHR10795">
    <property type="entry name" value="PROPROTEIN CONVERTASE SUBTILISIN/KEXIN"/>
    <property type="match status" value="1"/>
</dbReference>
<name>A0A8J5F3C3_ZINOF</name>
<keyword evidence="5 7" id="KW-0720">Serine protease</keyword>
<evidence type="ECO:0000259" key="9">
    <source>
        <dbReference type="Pfam" id="PF05922"/>
    </source>
</evidence>
<dbReference type="Gene3D" id="3.40.50.200">
    <property type="entry name" value="Peptidase S8/S53 domain"/>
    <property type="match status" value="2"/>
</dbReference>
<dbReference type="PROSITE" id="PS51892">
    <property type="entry name" value="SUBTILASE"/>
    <property type="match status" value="2"/>
</dbReference>
<evidence type="ECO:0000256" key="3">
    <source>
        <dbReference type="ARBA" id="ARBA00022729"/>
    </source>
</evidence>
<dbReference type="PRINTS" id="PR00723">
    <property type="entry name" value="SUBTILISIN"/>
</dbReference>
<evidence type="ECO:0008006" key="13">
    <source>
        <dbReference type="Google" id="ProtNLM"/>
    </source>
</evidence>
<dbReference type="InterPro" id="IPR015500">
    <property type="entry name" value="Peptidase_S8_subtilisin-rel"/>
</dbReference>
<feature type="domain" description="Subtilisin-like protease fibronectin type-III" evidence="10">
    <location>
        <begin position="513"/>
        <end position="608"/>
    </location>
</feature>
<dbReference type="CDD" id="cd02120">
    <property type="entry name" value="PA_subtilisin_like"/>
    <property type="match status" value="2"/>
</dbReference>
<organism evidence="11 12">
    <name type="scientific">Zingiber officinale</name>
    <name type="common">Ginger</name>
    <name type="synonym">Amomum zingiber</name>
    <dbReference type="NCBI Taxonomy" id="94328"/>
    <lineage>
        <taxon>Eukaryota</taxon>
        <taxon>Viridiplantae</taxon>
        <taxon>Streptophyta</taxon>
        <taxon>Embryophyta</taxon>
        <taxon>Tracheophyta</taxon>
        <taxon>Spermatophyta</taxon>
        <taxon>Magnoliopsida</taxon>
        <taxon>Liliopsida</taxon>
        <taxon>Zingiberales</taxon>
        <taxon>Zingiberaceae</taxon>
        <taxon>Zingiber</taxon>
    </lineage>
</organism>
<dbReference type="FunFam" id="3.40.50.200:FF:000006">
    <property type="entry name" value="Subtilisin-like protease SBT1.5"/>
    <property type="match status" value="2"/>
</dbReference>
<dbReference type="Gene3D" id="3.30.70.80">
    <property type="entry name" value="Peptidase S8 propeptide/proteinase inhibitor I9"/>
    <property type="match status" value="1"/>
</dbReference>
<keyword evidence="12" id="KW-1185">Reference proteome</keyword>
<proteinExistence type="inferred from homology"/>
<comment type="similarity">
    <text evidence="1 7">Belongs to the peptidase S8 family.</text>
</comment>
<evidence type="ECO:0000259" key="8">
    <source>
        <dbReference type="Pfam" id="PF00082"/>
    </source>
</evidence>
<gene>
    <name evidence="11" type="ORF">ZIOFF_057466</name>
</gene>
<dbReference type="CDD" id="cd04852">
    <property type="entry name" value="Peptidases_S8_3"/>
    <property type="match status" value="2"/>
</dbReference>
<protein>
    <recommendedName>
        <fullName evidence="13">Cucumisin</fullName>
    </recommendedName>
</protein>
<dbReference type="Pfam" id="PF17766">
    <property type="entry name" value="fn3_6"/>
    <property type="match status" value="2"/>
</dbReference>
<feature type="active site" description="Charge relay system" evidence="6 7">
    <location>
        <position position="1091"/>
    </location>
</feature>
<evidence type="ECO:0000256" key="5">
    <source>
        <dbReference type="ARBA" id="ARBA00022825"/>
    </source>
</evidence>
<evidence type="ECO:0000256" key="6">
    <source>
        <dbReference type="PIRSR" id="PIRSR615500-1"/>
    </source>
</evidence>